<dbReference type="Proteomes" id="UP000477285">
    <property type="component" value="Unassembled WGS sequence"/>
</dbReference>
<feature type="domain" description="HTH cro/C1-type" evidence="1">
    <location>
        <begin position="6"/>
        <end position="66"/>
    </location>
</feature>
<dbReference type="Gene3D" id="1.10.260.40">
    <property type="entry name" value="lambda repressor-like DNA-binding domains"/>
    <property type="match status" value="1"/>
</dbReference>
<gene>
    <name evidence="2" type="ORF">ERS852478_01194</name>
    <name evidence="4" type="ORF">GT712_03730</name>
    <name evidence="3" type="ORF">GT728_00225</name>
</gene>
<name>A0A174A488_9FIRM</name>
<dbReference type="Proteomes" id="UP000477156">
    <property type="component" value="Unassembled WGS sequence"/>
</dbReference>
<dbReference type="eggNOG" id="COG3655">
    <property type="taxonomic scope" value="Bacteria"/>
</dbReference>
<dbReference type="EMBL" id="WWVQ01000001">
    <property type="protein sequence ID" value="MZL31658.1"/>
    <property type="molecule type" value="Genomic_DNA"/>
</dbReference>
<proteinExistence type="predicted"/>
<sequence length="73" mass="8662">MISYRKLWKTMKERKISQYALYTHYGISTSFLDKLRHNENVEIRSLDILCSILDCDFGDIVEHIPDNAEPEEK</sequence>
<dbReference type="InterPro" id="IPR010982">
    <property type="entry name" value="Lambda_DNA-bd_dom_sf"/>
</dbReference>
<dbReference type="EMBL" id="CYZN01000006">
    <property type="protein sequence ID" value="CUN83431.1"/>
    <property type="molecule type" value="Genomic_DNA"/>
</dbReference>
<evidence type="ECO:0000313" key="7">
    <source>
        <dbReference type="Proteomes" id="UP000477285"/>
    </source>
</evidence>
<accession>A0A174A488</accession>
<dbReference type="AlphaFoldDB" id="A0A174A488"/>
<reference evidence="2 5" key="1">
    <citation type="submission" date="2015-09" db="EMBL/GenBank/DDBJ databases">
        <authorList>
            <consortium name="Pathogen Informatics"/>
        </authorList>
    </citation>
    <scope>NUCLEOTIDE SEQUENCE [LARGE SCALE GENOMIC DNA]</scope>
    <source>
        <strain evidence="2 5">2789STDY5834863</strain>
    </source>
</reference>
<dbReference type="EMBL" id="WWVF01000005">
    <property type="protein sequence ID" value="MZS88223.1"/>
    <property type="molecule type" value="Genomic_DNA"/>
</dbReference>
<dbReference type="Proteomes" id="UP000095431">
    <property type="component" value="Unassembled WGS sequence"/>
</dbReference>
<evidence type="ECO:0000313" key="6">
    <source>
        <dbReference type="Proteomes" id="UP000477156"/>
    </source>
</evidence>
<evidence type="ECO:0000313" key="3">
    <source>
        <dbReference type="EMBL" id="MZL31658.1"/>
    </source>
</evidence>
<evidence type="ECO:0000259" key="1">
    <source>
        <dbReference type="Pfam" id="PF13443"/>
    </source>
</evidence>
<evidence type="ECO:0000313" key="5">
    <source>
        <dbReference type="Proteomes" id="UP000095431"/>
    </source>
</evidence>
<dbReference type="InterPro" id="IPR001387">
    <property type="entry name" value="Cro/C1-type_HTH"/>
</dbReference>
<dbReference type="OrthoDB" id="9807880at2"/>
<dbReference type="GO" id="GO:0003677">
    <property type="term" value="F:DNA binding"/>
    <property type="evidence" value="ECO:0007669"/>
    <property type="project" value="InterPro"/>
</dbReference>
<reference evidence="6 7" key="2">
    <citation type="journal article" date="2019" name="Nat. Med.">
        <title>A library of human gut bacterial isolates paired with longitudinal multiomics data enables mechanistic microbiome research.</title>
        <authorList>
            <person name="Poyet M."/>
            <person name="Groussin M."/>
            <person name="Gibbons S.M."/>
            <person name="Avila-Pacheco J."/>
            <person name="Jiang X."/>
            <person name="Kearney S.M."/>
            <person name="Perrotta A.R."/>
            <person name="Berdy B."/>
            <person name="Zhao S."/>
            <person name="Lieberman T.D."/>
            <person name="Swanson P.K."/>
            <person name="Smith M."/>
            <person name="Roesemann S."/>
            <person name="Alexander J.E."/>
            <person name="Rich S.A."/>
            <person name="Livny J."/>
            <person name="Vlamakis H."/>
            <person name="Clish C."/>
            <person name="Bullock K."/>
            <person name="Deik A."/>
            <person name="Scott J."/>
            <person name="Pierce K.A."/>
            <person name="Xavier R.J."/>
            <person name="Alm E.J."/>
        </authorList>
    </citation>
    <scope>NUCLEOTIDE SEQUENCE [LARGE SCALE GENOMIC DNA]</scope>
    <source>
        <strain evidence="3 7">BIOML-A1</strain>
        <strain evidence="4 6">BIOML-A12</strain>
    </source>
</reference>
<protein>
    <submittedName>
        <fullName evidence="3">Helix-turn-helix domain-containing protein</fullName>
    </submittedName>
    <submittedName>
        <fullName evidence="2">Predicted transcriptional regulator</fullName>
    </submittedName>
</protein>
<dbReference type="Pfam" id="PF13443">
    <property type="entry name" value="HTH_26"/>
    <property type="match status" value="1"/>
</dbReference>
<dbReference type="SUPFAM" id="SSF47413">
    <property type="entry name" value="lambda repressor-like DNA-binding domains"/>
    <property type="match status" value="1"/>
</dbReference>
<dbReference type="RefSeq" id="WP_026648433.1">
    <property type="nucleotide sequence ID" value="NZ_AP031426.1"/>
</dbReference>
<organism evidence="2 5">
    <name type="scientific">Blautia wexlerae</name>
    <dbReference type="NCBI Taxonomy" id="418240"/>
    <lineage>
        <taxon>Bacteria</taxon>
        <taxon>Bacillati</taxon>
        <taxon>Bacillota</taxon>
        <taxon>Clostridia</taxon>
        <taxon>Lachnospirales</taxon>
        <taxon>Lachnospiraceae</taxon>
        <taxon>Blautia</taxon>
    </lineage>
</organism>
<evidence type="ECO:0000313" key="4">
    <source>
        <dbReference type="EMBL" id="MZS88223.1"/>
    </source>
</evidence>
<evidence type="ECO:0000313" key="2">
    <source>
        <dbReference type="EMBL" id="CUN83431.1"/>
    </source>
</evidence>